<evidence type="ECO:0000313" key="2">
    <source>
        <dbReference type="EMBL" id="MBB5686341.1"/>
    </source>
</evidence>
<dbReference type="PANTHER" id="PTHR36440">
    <property type="entry name" value="PUTATIVE (AFU_ORTHOLOGUE AFUA_8G07350)-RELATED"/>
    <property type="match status" value="1"/>
</dbReference>
<feature type="domain" description="Cupin type-2" evidence="1">
    <location>
        <begin position="48"/>
        <end position="111"/>
    </location>
</feature>
<evidence type="ECO:0000259" key="1">
    <source>
        <dbReference type="Pfam" id="PF07883"/>
    </source>
</evidence>
<dbReference type="EMBL" id="JACIJC010000004">
    <property type="protein sequence ID" value="MBB5686341.1"/>
    <property type="molecule type" value="Genomic_DNA"/>
</dbReference>
<dbReference type="InterPro" id="IPR014710">
    <property type="entry name" value="RmlC-like_jellyroll"/>
</dbReference>
<dbReference type="AlphaFoldDB" id="A0A7W9AIZ7"/>
<dbReference type="InterPro" id="IPR053146">
    <property type="entry name" value="QDO-like"/>
</dbReference>
<dbReference type="InterPro" id="IPR013096">
    <property type="entry name" value="Cupin_2"/>
</dbReference>
<protein>
    <submittedName>
        <fullName evidence="2">Mannose-6-phosphate isomerase-like protein (Cupin superfamily)</fullName>
    </submittedName>
</protein>
<dbReference type="PANTHER" id="PTHR36440:SF1">
    <property type="entry name" value="PUTATIVE (AFU_ORTHOLOGUE AFUA_8G07350)-RELATED"/>
    <property type="match status" value="1"/>
</dbReference>
<accession>A0A7W9AIZ7</accession>
<reference evidence="2 3" key="1">
    <citation type="submission" date="2020-08" db="EMBL/GenBank/DDBJ databases">
        <title>Genomic Encyclopedia of Type Strains, Phase IV (KMG-IV): sequencing the most valuable type-strain genomes for metagenomic binning, comparative biology and taxonomic classification.</title>
        <authorList>
            <person name="Goeker M."/>
        </authorList>
    </citation>
    <scope>NUCLEOTIDE SEQUENCE [LARGE SCALE GENOMIC DNA]</scope>
    <source>
        <strain evidence="2 3">DSM 25079</strain>
    </source>
</reference>
<dbReference type="InterPro" id="IPR011051">
    <property type="entry name" value="RmlC_Cupin_sf"/>
</dbReference>
<dbReference type="RefSeq" id="WP_184018699.1">
    <property type="nucleotide sequence ID" value="NZ_JACIJC010000004.1"/>
</dbReference>
<keyword evidence="2" id="KW-0413">Isomerase</keyword>
<comment type="caution">
    <text evidence="2">The sequence shown here is derived from an EMBL/GenBank/DDBJ whole genome shotgun (WGS) entry which is preliminary data.</text>
</comment>
<dbReference type="Gene3D" id="2.60.120.10">
    <property type="entry name" value="Jelly Rolls"/>
    <property type="match status" value="1"/>
</dbReference>
<evidence type="ECO:0000313" key="3">
    <source>
        <dbReference type="Proteomes" id="UP000549617"/>
    </source>
</evidence>
<organism evidence="2 3">
    <name type="scientific">Sphingobium boeckii</name>
    <dbReference type="NCBI Taxonomy" id="1082345"/>
    <lineage>
        <taxon>Bacteria</taxon>
        <taxon>Pseudomonadati</taxon>
        <taxon>Pseudomonadota</taxon>
        <taxon>Alphaproteobacteria</taxon>
        <taxon>Sphingomonadales</taxon>
        <taxon>Sphingomonadaceae</taxon>
        <taxon>Sphingobium</taxon>
    </lineage>
</organism>
<proteinExistence type="predicted"/>
<dbReference type="GO" id="GO:0016853">
    <property type="term" value="F:isomerase activity"/>
    <property type="evidence" value="ECO:0007669"/>
    <property type="project" value="UniProtKB-KW"/>
</dbReference>
<dbReference type="Proteomes" id="UP000549617">
    <property type="component" value="Unassembled WGS sequence"/>
</dbReference>
<name>A0A7W9AIZ7_9SPHN</name>
<dbReference type="SUPFAM" id="SSF51182">
    <property type="entry name" value="RmlC-like cupins"/>
    <property type="match status" value="1"/>
</dbReference>
<sequence length="154" mass="17053">MSRDVFISRPGEGESFFNPDGCRVTIRVDGRQTAGRFTVVEAEHLPEAPPAPLHVHGNEDEAIQILEGCLIVEIDGVKHEASVGTFIHIPQGVSQRFWNPGSETCRYLSIFSPSGQEDYFKAAYSLDPAQLGYGRELALIRAQYGLEYPRSVSE</sequence>
<gene>
    <name evidence="2" type="ORF">FHS49_002365</name>
</gene>
<dbReference type="Pfam" id="PF07883">
    <property type="entry name" value="Cupin_2"/>
    <property type="match status" value="1"/>
</dbReference>
<keyword evidence="3" id="KW-1185">Reference proteome</keyword>